<accession>A0A0B6Z039</accession>
<reference evidence="2" key="1">
    <citation type="submission" date="2014-12" db="EMBL/GenBank/DDBJ databases">
        <title>Insight into the proteome of Arion vulgaris.</title>
        <authorList>
            <person name="Aradska J."/>
            <person name="Bulat T."/>
            <person name="Smidak R."/>
            <person name="Sarate P."/>
            <person name="Gangsoo J."/>
            <person name="Sialana F."/>
            <person name="Bilban M."/>
            <person name="Lubec G."/>
        </authorList>
    </citation>
    <scope>NUCLEOTIDE SEQUENCE</scope>
    <source>
        <tissue evidence="2">Skin</tissue>
    </source>
</reference>
<proteinExistence type="predicted"/>
<name>A0A0B6Z039_9EUPU</name>
<dbReference type="EMBL" id="HACG01015003">
    <property type="protein sequence ID" value="CEK61868.1"/>
    <property type="molecule type" value="Transcribed_RNA"/>
</dbReference>
<organism evidence="2">
    <name type="scientific">Arion vulgaris</name>
    <dbReference type="NCBI Taxonomy" id="1028688"/>
    <lineage>
        <taxon>Eukaryota</taxon>
        <taxon>Metazoa</taxon>
        <taxon>Spiralia</taxon>
        <taxon>Lophotrochozoa</taxon>
        <taxon>Mollusca</taxon>
        <taxon>Gastropoda</taxon>
        <taxon>Heterobranchia</taxon>
        <taxon>Euthyneura</taxon>
        <taxon>Panpulmonata</taxon>
        <taxon>Eupulmonata</taxon>
        <taxon>Stylommatophora</taxon>
        <taxon>Helicina</taxon>
        <taxon>Arionoidea</taxon>
        <taxon>Arionidae</taxon>
        <taxon>Arion</taxon>
    </lineage>
</organism>
<evidence type="ECO:0000313" key="2">
    <source>
        <dbReference type="EMBL" id="CEK61868.1"/>
    </source>
</evidence>
<feature type="non-terminal residue" evidence="2">
    <location>
        <position position="1"/>
    </location>
</feature>
<dbReference type="AlphaFoldDB" id="A0A0B6Z039"/>
<feature type="region of interest" description="Disordered" evidence="1">
    <location>
        <begin position="1"/>
        <end position="38"/>
    </location>
</feature>
<feature type="region of interest" description="Disordered" evidence="1">
    <location>
        <begin position="85"/>
        <end position="115"/>
    </location>
</feature>
<feature type="non-terminal residue" evidence="2">
    <location>
        <position position="115"/>
    </location>
</feature>
<feature type="compositionally biased region" description="Basic and acidic residues" evidence="1">
    <location>
        <begin position="17"/>
        <end position="26"/>
    </location>
</feature>
<sequence length="115" mass="12858">QEYDSNSQRKQPPTFVKDVERERNVGRSDPAVPHGYLNNKTKAQTVIVNKKPVRSTKPAISQFSVSDTPLLSDVFQFFRIPRMLSPLPSSPPPSHESKDLSLVSFQSGVPKDIPI</sequence>
<feature type="compositionally biased region" description="Polar residues" evidence="1">
    <location>
        <begin position="1"/>
        <end position="11"/>
    </location>
</feature>
<gene>
    <name evidence="2" type="primary">ORF43524</name>
</gene>
<evidence type="ECO:0000256" key="1">
    <source>
        <dbReference type="SAM" id="MobiDB-lite"/>
    </source>
</evidence>
<protein>
    <submittedName>
        <fullName evidence="2">Uncharacterized protein</fullName>
    </submittedName>
</protein>